<feature type="domain" description="Methyltransferase" evidence="3">
    <location>
        <begin position="82"/>
        <end position="174"/>
    </location>
</feature>
<sequence length="288" mass="31931">MSAGRARTERESRRRGQSIANAPAHENGTLHAHFIVTIHRMTEINTLYTDPRLVALYDTLNPFAADTEFYLTLAASLQAGYIVDIGCGTGLLTCELARRGHTVTGIDPARAMLDVARRRPGGERVRWIEGDAQQASDTQADLALMTGHVAQVFVDDRDWQAALAAAHRALRPGGRLAFESRHPQSAPWETWTPEASLRRISVDGNGTVNIWQELIDVSGERVRFVTHYQFETTGDELISASELRFRPPSTLAQTLTNAGFSIEHWYGDWSGAPVDEQSRELIVVAVRD</sequence>
<organism evidence="4 5">
    <name type="scientific">Paraburkholderia megapolitana</name>
    <dbReference type="NCBI Taxonomy" id="420953"/>
    <lineage>
        <taxon>Bacteria</taxon>
        <taxon>Pseudomonadati</taxon>
        <taxon>Pseudomonadota</taxon>
        <taxon>Betaproteobacteria</taxon>
        <taxon>Burkholderiales</taxon>
        <taxon>Burkholderiaceae</taxon>
        <taxon>Paraburkholderia</taxon>
    </lineage>
</organism>
<dbReference type="SUPFAM" id="SSF53335">
    <property type="entry name" value="S-adenosyl-L-methionine-dependent methyltransferases"/>
    <property type="match status" value="1"/>
</dbReference>
<keyword evidence="4" id="KW-0489">Methyltransferase</keyword>
<dbReference type="CDD" id="cd02440">
    <property type="entry name" value="AdoMet_MTases"/>
    <property type="match status" value="1"/>
</dbReference>
<evidence type="ECO:0000313" key="4">
    <source>
        <dbReference type="EMBL" id="SFJ75344.1"/>
    </source>
</evidence>
<dbReference type="STRING" id="420953.SAMN05192543_110180"/>
<feature type="compositionally biased region" description="Basic and acidic residues" evidence="2">
    <location>
        <begin position="1"/>
        <end position="14"/>
    </location>
</feature>
<dbReference type="Proteomes" id="UP000199548">
    <property type="component" value="Unassembled WGS sequence"/>
</dbReference>
<name>A0A1I3TVQ7_9BURK</name>
<dbReference type="EMBL" id="FOQU01000010">
    <property type="protein sequence ID" value="SFJ75344.1"/>
    <property type="molecule type" value="Genomic_DNA"/>
</dbReference>
<dbReference type="PANTHER" id="PTHR43861">
    <property type="entry name" value="TRANS-ACONITATE 2-METHYLTRANSFERASE-RELATED"/>
    <property type="match status" value="1"/>
</dbReference>
<evidence type="ECO:0000313" key="5">
    <source>
        <dbReference type="Proteomes" id="UP000199548"/>
    </source>
</evidence>
<dbReference type="Pfam" id="PF13649">
    <property type="entry name" value="Methyltransf_25"/>
    <property type="match status" value="1"/>
</dbReference>
<dbReference type="AlphaFoldDB" id="A0A1I3TVQ7"/>
<feature type="region of interest" description="Disordered" evidence="2">
    <location>
        <begin position="1"/>
        <end position="23"/>
    </location>
</feature>
<dbReference type="InterPro" id="IPR041698">
    <property type="entry name" value="Methyltransf_25"/>
</dbReference>
<dbReference type="GO" id="GO:0008168">
    <property type="term" value="F:methyltransferase activity"/>
    <property type="evidence" value="ECO:0007669"/>
    <property type="project" value="UniProtKB-KW"/>
</dbReference>
<gene>
    <name evidence="4" type="ORF">SAMN05192543_110180</name>
</gene>
<dbReference type="InterPro" id="IPR029063">
    <property type="entry name" value="SAM-dependent_MTases_sf"/>
</dbReference>
<reference evidence="4 5" key="1">
    <citation type="submission" date="2016-10" db="EMBL/GenBank/DDBJ databases">
        <authorList>
            <person name="de Groot N.N."/>
        </authorList>
    </citation>
    <scope>NUCLEOTIDE SEQUENCE [LARGE SCALE GENOMIC DNA]</scope>
    <source>
        <strain evidence="4 5">LMG 23650</strain>
    </source>
</reference>
<keyword evidence="1" id="KW-0808">Transferase</keyword>
<dbReference type="GO" id="GO:0032259">
    <property type="term" value="P:methylation"/>
    <property type="evidence" value="ECO:0007669"/>
    <property type="project" value="UniProtKB-KW"/>
</dbReference>
<keyword evidence="5" id="KW-1185">Reference proteome</keyword>
<accession>A0A1I3TVQ7</accession>
<proteinExistence type="predicted"/>
<evidence type="ECO:0000256" key="1">
    <source>
        <dbReference type="ARBA" id="ARBA00022679"/>
    </source>
</evidence>
<keyword evidence="4" id="KW-0830">Ubiquinone</keyword>
<protein>
    <submittedName>
        <fullName evidence="4">Ubiquinone/menaquinone biosynthesis C-methylase UbiE</fullName>
    </submittedName>
</protein>
<evidence type="ECO:0000256" key="2">
    <source>
        <dbReference type="SAM" id="MobiDB-lite"/>
    </source>
</evidence>
<dbReference type="Gene3D" id="3.40.50.150">
    <property type="entry name" value="Vaccinia Virus protein VP39"/>
    <property type="match status" value="1"/>
</dbReference>
<evidence type="ECO:0000259" key="3">
    <source>
        <dbReference type="Pfam" id="PF13649"/>
    </source>
</evidence>